<reference evidence="4" key="1">
    <citation type="journal article" date="2015" name="PLoS Genet.">
        <title>Genome Sequence and Transcriptome Analyses of Chrysochromulina tobin: Metabolic Tools for Enhanced Algal Fitness in the Prominent Order Prymnesiales (Haptophyceae).</title>
        <authorList>
            <person name="Hovde B.T."/>
            <person name="Deodato C.R."/>
            <person name="Hunsperger H.M."/>
            <person name="Ryken S.A."/>
            <person name="Yost W."/>
            <person name="Jha R.K."/>
            <person name="Patterson J."/>
            <person name="Monnat R.J. Jr."/>
            <person name="Barlow S.B."/>
            <person name="Starkenburg S.R."/>
            <person name="Cattolico R.A."/>
        </authorList>
    </citation>
    <scope>NUCLEOTIDE SEQUENCE</scope>
    <source>
        <strain evidence="4">CCMP291</strain>
    </source>
</reference>
<feature type="region of interest" description="Disordered" evidence="2">
    <location>
        <begin position="410"/>
        <end position="440"/>
    </location>
</feature>
<protein>
    <submittedName>
        <fullName evidence="3">Uncharacterized protein</fullName>
    </submittedName>
</protein>
<dbReference type="Proteomes" id="UP000037460">
    <property type="component" value="Unassembled WGS sequence"/>
</dbReference>
<comment type="caution">
    <text evidence="3">The sequence shown here is derived from an EMBL/GenBank/DDBJ whole genome shotgun (WGS) entry which is preliminary data.</text>
</comment>
<evidence type="ECO:0000256" key="1">
    <source>
        <dbReference type="SAM" id="Coils"/>
    </source>
</evidence>
<evidence type="ECO:0000256" key="2">
    <source>
        <dbReference type="SAM" id="MobiDB-lite"/>
    </source>
</evidence>
<feature type="region of interest" description="Disordered" evidence="2">
    <location>
        <begin position="505"/>
        <end position="533"/>
    </location>
</feature>
<evidence type="ECO:0000313" key="4">
    <source>
        <dbReference type="Proteomes" id="UP000037460"/>
    </source>
</evidence>
<feature type="coiled-coil region" evidence="1">
    <location>
        <begin position="153"/>
        <end position="180"/>
    </location>
</feature>
<dbReference type="EMBL" id="JWZX01002750">
    <property type="protein sequence ID" value="KOO27164.1"/>
    <property type="molecule type" value="Genomic_DNA"/>
</dbReference>
<accession>A0A0M0JKR5</accession>
<keyword evidence="4" id="KW-1185">Reference proteome</keyword>
<proteinExistence type="predicted"/>
<feature type="region of interest" description="Disordered" evidence="2">
    <location>
        <begin position="314"/>
        <end position="334"/>
    </location>
</feature>
<feature type="compositionally biased region" description="Basic and acidic residues" evidence="2">
    <location>
        <begin position="410"/>
        <end position="419"/>
    </location>
</feature>
<organism evidence="3 4">
    <name type="scientific">Chrysochromulina tobinii</name>
    <dbReference type="NCBI Taxonomy" id="1460289"/>
    <lineage>
        <taxon>Eukaryota</taxon>
        <taxon>Haptista</taxon>
        <taxon>Haptophyta</taxon>
        <taxon>Prymnesiophyceae</taxon>
        <taxon>Prymnesiales</taxon>
        <taxon>Chrysochromulinaceae</taxon>
        <taxon>Chrysochromulina</taxon>
    </lineage>
</organism>
<sequence>MSAFEMDEEGFKSKAVFVEMRLRQGLASSVQLGMPNAFHVAIVCDAFERVAPLTGRLEGVLVLIWRELVRAIFSDYTHELPGSGARAYAERVPYFLEAKRLRETMAAQEKTMKRMRAQREAEIKATEGQNSLLNKTLGAWNRAMGSASGGAEAETLRQRVEALEKLLADALADIQKLQSEQDPAARCINAYDTCQPEEQEQVCQYVLKSEAAAKTMVGNSTAEVAEYISHLLSKLPEDTEADPAEATRSRVMSHLSASLRMSDDDKLNVAHRILVDHDDVRTVGESLAGVLVAKGYAHKDACAGMALRLHADEGPDYYPESHDADAQRRQEAGELTPEELAELQALEVRKAELQKILGPDHMTDSELAAAQAESAALADRIADLKRRQAAGELTPEEMAELQKLEARKAELDSKVEKGKQSKKNRGGGDDDAAAEYDAAAAERDKAATRLADLEKRKKAGKLTPEEQAEMEALEKRMKQLDSVLAAGRPSSNGRTKEIGVQAGEAMGKGGKRGKGATMGDDDSSATGPGGKRGMPAVAVTSLCEIRFDRKDVRAMNVLMCRRLVAALYQVKADLNAVADQENAPRSDMPNFVPDQFVVLYGIKSLAIKNINSFMYGVRAERRRKNAAGVEEEEPMLYFFWKACWHGVPQEERLSHEDFDFYLDLLATLAKLISDEHTFNLKGGAFWNCLGSMEEMRIPLFALQNTVKKCFPNHHELVDRINRAVGKAAADFVKLVKGPKPPQPAPSYKIKMLGTETQDSRGFLDLDKFLSISMEQMKQQRIKDGRILQGIYDQWSVGSSESGFDIFAEMLTASSPNMDESKIITLYQKATSGEDPDKVDMSLIELPLRKANIHIKRKEGMTSVTDGVGDIDDLKLATTALSLFGGKPKSLATGLPAADASKGGGNGVAINMRKWRRVSQELGKSRSLIRDLFENGAPNIDDVSTHS</sequence>
<gene>
    <name evidence="3" type="ORF">Ctob_009457</name>
</gene>
<dbReference type="AlphaFoldDB" id="A0A0M0JKR5"/>
<name>A0A0M0JKR5_9EUKA</name>
<evidence type="ECO:0000313" key="3">
    <source>
        <dbReference type="EMBL" id="KOO27164.1"/>
    </source>
</evidence>
<dbReference type="OrthoDB" id="10344629at2759"/>
<feature type="compositionally biased region" description="Basic and acidic residues" evidence="2">
    <location>
        <begin position="314"/>
        <end position="332"/>
    </location>
</feature>
<keyword evidence="1" id="KW-0175">Coiled coil</keyword>